<dbReference type="Proteomes" id="UP001154322">
    <property type="component" value="Unassembled WGS sequence"/>
</dbReference>
<dbReference type="RefSeq" id="WP_213431555.1">
    <property type="nucleotide sequence ID" value="NZ_AP031286.1"/>
</dbReference>
<keyword evidence="5" id="KW-1185">Reference proteome</keyword>
<dbReference type="EMBL" id="CALYLO010000001">
    <property type="protein sequence ID" value="CAH8243602.1"/>
    <property type="molecule type" value="Genomic_DNA"/>
</dbReference>
<evidence type="ECO:0000313" key="4">
    <source>
        <dbReference type="EMBL" id="CAH8247488.1"/>
    </source>
</evidence>
<evidence type="ECO:0000313" key="2">
    <source>
        <dbReference type="EMBL" id="CAH8243602.1"/>
    </source>
</evidence>
<dbReference type="InterPro" id="IPR015073">
    <property type="entry name" value="DUF1883"/>
</dbReference>
<evidence type="ECO:0000313" key="5">
    <source>
        <dbReference type="Proteomes" id="UP001154322"/>
    </source>
</evidence>
<gene>
    <name evidence="2" type="ORF">WJ0W_000841</name>
    <name evidence="3" type="ORF">WJ0W_004571</name>
    <name evidence="4" type="ORF">WJ0W_004723</name>
</gene>
<proteinExistence type="predicted"/>
<dbReference type="SUPFAM" id="SSF141099">
    <property type="entry name" value="Atu1913-like"/>
    <property type="match status" value="1"/>
</dbReference>
<evidence type="ECO:0000313" key="3">
    <source>
        <dbReference type="EMBL" id="CAH8247337.1"/>
    </source>
</evidence>
<dbReference type="Gene3D" id="4.10.1210.10">
    <property type="entry name" value="Atu1913-like"/>
    <property type="match status" value="1"/>
</dbReference>
<sequence length="79" mass="9166">MARIPYADTNGPLTVEVELQHAADVFLVDRTNYQKYTSGQSFKYYGGHYTRTPVTISVNDAGRWYLIVRGSGQYKYRFY</sequence>
<dbReference type="EMBL" id="CALYLO010000006">
    <property type="protein sequence ID" value="CAH8247337.1"/>
    <property type="molecule type" value="Genomic_DNA"/>
</dbReference>
<protein>
    <submittedName>
        <fullName evidence="3">DUF1883 domain-containing protein</fullName>
    </submittedName>
</protein>
<reference evidence="3" key="1">
    <citation type="submission" date="2022-06" db="EMBL/GenBank/DDBJ databases">
        <authorList>
            <person name="Dietemann V."/>
            <person name="Ory F."/>
            <person name="Dainat B."/>
            <person name="Oberhansli S."/>
        </authorList>
    </citation>
    <scope>NUCLEOTIDE SEQUENCE</scope>
    <source>
        <strain evidence="3">Ena-SAMPLE-TAB-26-04-2022-14:26:32:270-5432</strain>
    </source>
</reference>
<dbReference type="InterPro" id="IPR036488">
    <property type="entry name" value="DUF1883-like_sf"/>
</dbReference>
<feature type="domain" description="DUF1883" evidence="1">
    <location>
        <begin position="14"/>
        <end position="73"/>
    </location>
</feature>
<name>A0ABN8U883_9BACL</name>
<dbReference type="EMBL" id="CALYLO010000007">
    <property type="protein sequence ID" value="CAH8247488.1"/>
    <property type="molecule type" value="Genomic_DNA"/>
</dbReference>
<accession>A0ABN8U883</accession>
<evidence type="ECO:0000259" key="1">
    <source>
        <dbReference type="Pfam" id="PF08980"/>
    </source>
</evidence>
<organism evidence="3 5">
    <name type="scientific">Paenibacillus melissococcoides</name>
    <dbReference type="NCBI Taxonomy" id="2912268"/>
    <lineage>
        <taxon>Bacteria</taxon>
        <taxon>Bacillati</taxon>
        <taxon>Bacillota</taxon>
        <taxon>Bacilli</taxon>
        <taxon>Bacillales</taxon>
        <taxon>Paenibacillaceae</taxon>
        <taxon>Paenibacillus</taxon>
    </lineage>
</organism>
<comment type="caution">
    <text evidence="3">The sequence shown here is derived from an EMBL/GenBank/DDBJ whole genome shotgun (WGS) entry which is preliminary data.</text>
</comment>
<dbReference type="Pfam" id="PF08980">
    <property type="entry name" value="DUF1883"/>
    <property type="match status" value="1"/>
</dbReference>